<protein>
    <submittedName>
        <fullName evidence="1">Uncharacterized protein</fullName>
    </submittedName>
</protein>
<organism evidence="1">
    <name type="scientific">Siphoviridae sp. ctHip2</name>
    <dbReference type="NCBI Taxonomy" id="2827830"/>
    <lineage>
        <taxon>Viruses</taxon>
        <taxon>Duplodnaviria</taxon>
        <taxon>Heunggongvirae</taxon>
        <taxon>Uroviricota</taxon>
        <taxon>Caudoviricetes</taxon>
    </lineage>
</organism>
<name>A0A8S5RVW2_9CAUD</name>
<sequence>MIRLAVESPYIKLYERKCQFSIHLMPTCIFTN</sequence>
<dbReference type="EMBL" id="BK032497">
    <property type="protein sequence ID" value="DAF42918.1"/>
    <property type="molecule type" value="Genomic_DNA"/>
</dbReference>
<proteinExistence type="predicted"/>
<reference evidence="1" key="1">
    <citation type="journal article" date="2021" name="Proc. Natl. Acad. Sci. U.S.A.">
        <title>A Catalog of Tens of Thousands of Viruses from Human Metagenomes Reveals Hidden Associations with Chronic Diseases.</title>
        <authorList>
            <person name="Tisza M.J."/>
            <person name="Buck C.B."/>
        </authorList>
    </citation>
    <scope>NUCLEOTIDE SEQUENCE</scope>
    <source>
        <strain evidence="1">CtHip2</strain>
    </source>
</reference>
<accession>A0A8S5RVW2</accession>
<evidence type="ECO:0000313" key="1">
    <source>
        <dbReference type="EMBL" id="DAF42918.1"/>
    </source>
</evidence>